<dbReference type="Proteomes" id="UP000316851">
    <property type="component" value="Unassembled WGS sequence"/>
</dbReference>
<dbReference type="RefSeq" id="WP_140914928.1">
    <property type="nucleotide sequence ID" value="NZ_VHHP01000005.1"/>
</dbReference>
<keyword evidence="1" id="KW-0812">Transmembrane</keyword>
<sequence>MRNKNKQIVNLRSKYLKKRTNPSSTFNGVLSLINLHFWKAFVGPFFAFGYPIVFVLMLGIIFGYEIVMGASITIGPVAIACVSLPTAIFEFKKSTLLKRIGATQIKPLTFLAYTAIYYFFIMILSGIWTALFALMIFGPKYFNEGRILYEFNFLGEQIKTRSISIKQMFKNIDWLGYIYSFIILTLVSISVGLFIVSISKSVLMIQAIGSSLLIISMFLTGQVLPLAQIANVEAMWYLSYITPFKSAITQNTMAFQGTGEISKIYDLNNFMINFGALDLNGNAENALYSIQNYQDFLQTVIKNYNLINPESNYYIGKTFGPIATLQIKPALKDLIILKMISLSPNIDVAINYKPYSIFNTNEIYHSVNSLSTYSPIIKKYEDVLTLTANNAINEIIELKKAAQGGAATIQNNIDLISALTNSNQYNEILKSGQIDNDTINNIFTDIKNNPILNEYNNSFISINNGSINENSLTQVGSTTENILNLIIPWIWICSLICLSQSSFKWSTR</sequence>
<dbReference type="EMBL" id="VHHP01000005">
    <property type="protein sequence ID" value="TPR53703.1"/>
    <property type="molecule type" value="Genomic_DNA"/>
</dbReference>
<feature type="transmembrane region" description="Helical" evidence="1">
    <location>
        <begin position="203"/>
        <end position="224"/>
    </location>
</feature>
<feature type="transmembrane region" description="Helical" evidence="1">
    <location>
        <begin position="110"/>
        <end position="137"/>
    </location>
</feature>
<keyword evidence="1" id="KW-1133">Transmembrane helix</keyword>
<keyword evidence="1" id="KW-0472">Membrane</keyword>
<protein>
    <submittedName>
        <fullName evidence="2">ABC transporter permease</fullName>
    </submittedName>
</protein>
<evidence type="ECO:0000313" key="2">
    <source>
        <dbReference type="EMBL" id="TPR53703.1"/>
    </source>
</evidence>
<evidence type="ECO:0000313" key="3">
    <source>
        <dbReference type="Proteomes" id="UP000316851"/>
    </source>
</evidence>
<gene>
    <name evidence="2" type="ORF">FJR74_02260</name>
</gene>
<accession>A0ABY2Z4V2</accession>
<name>A0ABY2Z4V2_9BACT</name>
<organism evidence="2 3">
    <name type="scientific">Metamycoplasma neophronis</name>
    <dbReference type="NCBI Taxonomy" id="872983"/>
    <lineage>
        <taxon>Bacteria</taxon>
        <taxon>Bacillati</taxon>
        <taxon>Mycoplasmatota</taxon>
        <taxon>Mycoplasmoidales</taxon>
        <taxon>Metamycoplasmataceae</taxon>
        <taxon>Metamycoplasma</taxon>
    </lineage>
</organism>
<keyword evidence="3" id="KW-1185">Reference proteome</keyword>
<feature type="transmembrane region" description="Helical" evidence="1">
    <location>
        <begin position="68"/>
        <end position="89"/>
    </location>
</feature>
<comment type="caution">
    <text evidence="2">The sequence shown here is derived from an EMBL/GenBank/DDBJ whole genome shotgun (WGS) entry which is preliminary data.</text>
</comment>
<evidence type="ECO:0000256" key="1">
    <source>
        <dbReference type="SAM" id="Phobius"/>
    </source>
</evidence>
<proteinExistence type="predicted"/>
<feature type="transmembrane region" description="Helical" evidence="1">
    <location>
        <begin position="174"/>
        <end position="196"/>
    </location>
</feature>
<feature type="transmembrane region" description="Helical" evidence="1">
    <location>
        <begin position="40"/>
        <end position="62"/>
    </location>
</feature>
<reference evidence="2" key="1">
    <citation type="submission" date="2019-06" db="EMBL/GenBank/DDBJ databases">
        <title>Mycoplasma neophronis type strain whole genome sequence.</title>
        <authorList>
            <person name="Spergser J."/>
        </authorList>
    </citation>
    <scope>NUCLEOTIDE SEQUENCE [LARGE SCALE GENOMIC DNA]</scope>
    <source>
        <strain evidence="2">DSM 24097</strain>
    </source>
</reference>